<name>K1TE01_9ZZZZ</name>
<comment type="subcellular location">
    <subcellularLocation>
        <location evidence="1">Cell membrane</location>
        <topology evidence="1">Multi-pass membrane protein</topology>
    </subcellularLocation>
</comment>
<dbReference type="Pfam" id="PF01235">
    <property type="entry name" value="Na_Ala_symp"/>
    <property type="match status" value="1"/>
</dbReference>
<evidence type="ECO:0000256" key="7">
    <source>
        <dbReference type="SAM" id="Phobius"/>
    </source>
</evidence>
<dbReference type="PANTHER" id="PTHR30330:SF3">
    <property type="entry name" value="TRANSCRIPTIONAL REGULATOR, LRP FAMILY"/>
    <property type="match status" value="1"/>
</dbReference>
<dbReference type="EMBL" id="AJWY01006893">
    <property type="protein sequence ID" value="EKC65584.1"/>
    <property type="molecule type" value="Genomic_DNA"/>
</dbReference>
<evidence type="ECO:0000256" key="4">
    <source>
        <dbReference type="ARBA" id="ARBA00022692"/>
    </source>
</evidence>
<dbReference type="GO" id="GO:0005886">
    <property type="term" value="C:plasma membrane"/>
    <property type="evidence" value="ECO:0007669"/>
    <property type="project" value="UniProtKB-SubCell"/>
</dbReference>
<comment type="caution">
    <text evidence="8">The sequence shown here is derived from an EMBL/GenBank/DDBJ whole genome shotgun (WGS) entry which is preliminary data.</text>
</comment>
<protein>
    <submittedName>
        <fullName evidence="8">Amino acid carrier protein</fullName>
    </submittedName>
</protein>
<dbReference type="GO" id="GO:0005283">
    <property type="term" value="F:amino acid:sodium symporter activity"/>
    <property type="evidence" value="ECO:0007669"/>
    <property type="project" value="InterPro"/>
</dbReference>
<proteinExistence type="predicted"/>
<keyword evidence="5 7" id="KW-1133">Transmembrane helix</keyword>
<keyword evidence="2" id="KW-0813">Transport</keyword>
<feature type="transmembrane region" description="Helical" evidence="7">
    <location>
        <begin position="15"/>
        <end position="34"/>
    </location>
</feature>
<feature type="transmembrane region" description="Helical" evidence="7">
    <location>
        <begin position="194"/>
        <end position="218"/>
    </location>
</feature>
<organism evidence="8">
    <name type="scientific">human gut metagenome</name>
    <dbReference type="NCBI Taxonomy" id="408170"/>
    <lineage>
        <taxon>unclassified sequences</taxon>
        <taxon>metagenomes</taxon>
        <taxon>organismal metagenomes</taxon>
    </lineage>
</organism>
<keyword evidence="4 7" id="KW-0812">Transmembrane</keyword>
<dbReference type="InterPro" id="IPR001463">
    <property type="entry name" value="Na/Ala_symport"/>
</dbReference>
<accession>K1TE01</accession>
<evidence type="ECO:0000256" key="6">
    <source>
        <dbReference type="ARBA" id="ARBA00023136"/>
    </source>
</evidence>
<sequence>MLQTIAAVNQAVNNFIWGVPAMVCIIGVGLLLSVRTGFIQIRKFPYAIKTTIGRMFRKRDASDGAMTPFQAVCTALAATVGTGNIAGVAGAIAIGGPGAVFWMWCSALLGMCTKFSEVTLAVHFRERNANGELVGGPMYYIKNGLAKHWRWLAAIYALFGVLTVFGTGNATQVNTIITAIDAALNQYAVVSDKAMATVNLVIGIVVAMLVALVLLGGVKRIGSVSEKLVPLW</sequence>
<dbReference type="PRINTS" id="PR00175">
    <property type="entry name" value="NAALASMPORT"/>
</dbReference>
<keyword evidence="6 7" id="KW-0472">Membrane</keyword>
<dbReference type="Gene3D" id="1.20.1740.10">
    <property type="entry name" value="Amino acid/polyamine transporter I"/>
    <property type="match status" value="1"/>
</dbReference>
<evidence type="ECO:0000313" key="8">
    <source>
        <dbReference type="EMBL" id="EKC65584.1"/>
    </source>
</evidence>
<keyword evidence="3" id="KW-1003">Cell membrane</keyword>
<evidence type="ECO:0000256" key="5">
    <source>
        <dbReference type="ARBA" id="ARBA00022989"/>
    </source>
</evidence>
<feature type="non-terminal residue" evidence="8">
    <location>
        <position position="232"/>
    </location>
</feature>
<evidence type="ECO:0000256" key="2">
    <source>
        <dbReference type="ARBA" id="ARBA00022448"/>
    </source>
</evidence>
<evidence type="ECO:0000256" key="3">
    <source>
        <dbReference type="ARBA" id="ARBA00022475"/>
    </source>
</evidence>
<dbReference type="AlphaFoldDB" id="K1TE01"/>
<evidence type="ECO:0000256" key="1">
    <source>
        <dbReference type="ARBA" id="ARBA00004651"/>
    </source>
</evidence>
<feature type="transmembrane region" description="Helical" evidence="7">
    <location>
        <begin position="148"/>
        <end position="166"/>
    </location>
</feature>
<reference evidence="8" key="1">
    <citation type="journal article" date="2013" name="Environ. Microbiol.">
        <title>Microbiota from the distal guts of lean and obese adolescents exhibit partial functional redundancy besides clear differences in community structure.</title>
        <authorList>
            <person name="Ferrer M."/>
            <person name="Ruiz A."/>
            <person name="Lanza F."/>
            <person name="Haange S.B."/>
            <person name="Oberbach A."/>
            <person name="Till H."/>
            <person name="Bargiela R."/>
            <person name="Campoy C."/>
            <person name="Segura M.T."/>
            <person name="Richter M."/>
            <person name="von Bergen M."/>
            <person name="Seifert J."/>
            <person name="Suarez A."/>
        </authorList>
    </citation>
    <scope>NUCLEOTIDE SEQUENCE</scope>
</reference>
<dbReference type="PANTHER" id="PTHR30330">
    <property type="entry name" value="AGSS FAMILY TRANSPORTER, SODIUM-ALANINE"/>
    <property type="match status" value="1"/>
</dbReference>
<gene>
    <name evidence="8" type="ORF">LEA_10246</name>
</gene>